<feature type="binding site" evidence="1">
    <location>
        <position position="295"/>
    </location>
    <ligand>
        <name>ATP</name>
        <dbReference type="ChEBI" id="CHEBI:30616"/>
    </ligand>
</feature>
<dbReference type="SUPFAM" id="SSF56112">
    <property type="entry name" value="Protein kinase-like (PK-like)"/>
    <property type="match status" value="1"/>
</dbReference>
<dbReference type="AlphaFoldDB" id="W5JGG1"/>
<dbReference type="InterPro" id="IPR017441">
    <property type="entry name" value="Protein_kinase_ATP_BS"/>
</dbReference>
<evidence type="ECO:0000313" key="2">
    <source>
        <dbReference type="EMBL" id="ETN63447.1"/>
    </source>
</evidence>
<evidence type="ECO:0000256" key="1">
    <source>
        <dbReference type="PROSITE-ProRule" id="PRU10141"/>
    </source>
</evidence>
<reference evidence="2" key="2">
    <citation type="submission" date="2010-05" db="EMBL/GenBank/DDBJ databases">
        <authorList>
            <person name="Almeida L.G."/>
            <person name="Nicolas M.F."/>
            <person name="Souza R.C."/>
            <person name="Vasconcelos A.T.R."/>
        </authorList>
    </citation>
    <scope>NUCLEOTIDE SEQUENCE</scope>
</reference>
<keyword evidence="1" id="KW-0547">Nucleotide-binding</keyword>
<dbReference type="GO" id="GO:0005634">
    <property type="term" value="C:nucleus"/>
    <property type="evidence" value="ECO:0007669"/>
    <property type="project" value="TreeGrafter"/>
</dbReference>
<dbReference type="GO" id="GO:0000776">
    <property type="term" value="C:kinetochore"/>
    <property type="evidence" value="ECO:0007669"/>
    <property type="project" value="UniProtKB-ARBA"/>
</dbReference>
<evidence type="ECO:0008006" key="5">
    <source>
        <dbReference type="Google" id="ProtNLM"/>
    </source>
</evidence>
<dbReference type="VEuPathDB" id="VectorBase:ADAR2_004225"/>
<organism evidence="2">
    <name type="scientific">Anopheles darlingi</name>
    <name type="common">Mosquito</name>
    <dbReference type="NCBI Taxonomy" id="43151"/>
    <lineage>
        <taxon>Eukaryota</taxon>
        <taxon>Metazoa</taxon>
        <taxon>Ecdysozoa</taxon>
        <taxon>Arthropoda</taxon>
        <taxon>Hexapoda</taxon>
        <taxon>Insecta</taxon>
        <taxon>Pterygota</taxon>
        <taxon>Neoptera</taxon>
        <taxon>Endopterygota</taxon>
        <taxon>Diptera</taxon>
        <taxon>Nematocera</taxon>
        <taxon>Culicoidea</taxon>
        <taxon>Culicidae</taxon>
        <taxon>Anophelinae</taxon>
        <taxon>Anopheles</taxon>
    </lineage>
</organism>
<dbReference type="InterPro" id="IPR015661">
    <property type="entry name" value="Bub1/Mad3"/>
</dbReference>
<sequence length="480" mass="53812">MVPIKVENSINLDVSLELPKFSIYSAAPAPINPAPVMKIDLDDFTSPLPPMKSAASTDQRDDRASMEDINTAVFSLNINRPAMNSTIIKEGFRTPSPKQQFSGPTMVPAAPVAISAASSLVIADVRGGISTASASLLMPPPTITRPPNAAQSDVGEFDADVSIYHPRPVISQDAERWDDVDEYLAAPITNNEYQRKAIDMDCTMQQINAHVESDNVDPFDRQLLEAFLDRLEFTSYLEEVATCKTVHKVQPLRKAALIEVNDGIMFEVHHKIGQGTYGTIFCANQVGTGKQFALKQERPANLWEYYICLELRSRIPNPDIFHGFMPIDYAIIGNNASIFVSPFSRYGNLLDVCNTIHKATNRNVVTTEGFTCIEMMENRPWTYQPDLYGVAGTTHVMLFGKYMQVQKQIVNWQIKSAMPRYFKKAIWENYFTSLLNIRDCDHLPNLQQLRTTFLEEIAQNEKYIRGKVAEFNQALVSAGK</sequence>
<dbReference type="EMBL" id="ADMH02001254">
    <property type="protein sequence ID" value="ETN63447.1"/>
    <property type="molecule type" value="Genomic_DNA"/>
</dbReference>
<dbReference type="InterPro" id="IPR011009">
    <property type="entry name" value="Kinase-like_dom_sf"/>
</dbReference>
<evidence type="ECO:0000313" key="3">
    <source>
        <dbReference type="EnsemblMetazoa" id="ADAC004840-PA"/>
    </source>
</evidence>
<dbReference type="GO" id="GO:0051754">
    <property type="term" value="P:meiotic sister chromatid cohesion, centromeric"/>
    <property type="evidence" value="ECO:0007669"/>
    <property type="project" value="TreeGrafter"/>
</dbReference>
<accession>W5JGG1</accession>
<dbReference type="PROSITE" id="PS00107">
    <property type="entry name" value="PROTEIN_KINASE_ATP"/>
    <property type="match status" value="1"/>
</dbReference>
<dbReference type="PANTHER" id="PTHR14030">
    <property type="entry name" value="MITOTIC CHECKPOINT SERINE/THREONINE-PROTEIN KINASE BUB1"/>
    <property type="match status" value="1"/>
</dbReference>
<gene>
    <name evidence="2" type="ORF">AND_004840</name>
</gene>
<name>W5JGG1_ANODA</name>
<reference evidence="2" key="3">
    <citation type="journal article" date="2013" name="Nucleic Acids Res.">
        <title>The genome of Anopheles darlingi, the main neotropical malaria vector.</title>
        <authorList>
            <person name="Marinotti O."/>
            <person name="Cerqueira G.C."/>
            <person name="de Almeida L.G."/>
            <person name="Ferro M.I."/>
            <person name="Loreto E.L."/>
            <person name="Zaha A."/>
            <person name="Teixeira S.M."/>
            <person name="Wespiser A.R."/>
            <person name="Almeida E Silva A."/>
            <person name="Schlindwein A.D."/>
            <person name="Pacheco A.C."/>
            <person name="Silva A.L."/>
            <person name="Graveley B.R."/>
            <person name="Walenz B.P."/>
            <person name="Lima Bde A."/>
            <person name="Ribeiro C.A."/>
            <person name="Nunes-Silva C.G."/>
            <person name="de Carvalho C.R."/>
            <person name="Soares C.M."/>
            <person name="de Menezes C.B."/>
            <person name="Matiolli C."/>
            <person name="Caffrey D."/>
            <person name="Araujo D.A."/>
            <person name="de Oliveira D.M."/>
            <person name="Golenbock D."/>
            <person name="Grisard E.C."/>
            <person name="Fantinatti-Garboggini F."/>
            <person name="de Carvalho F.M."/>
            <person name="Barcellos F.G."/>
            <person name="Prosdocimi F."/>
            <person name="May G."/>
            <person name="Azevedo Junior G.M."/>
            <person name="Guimaraes G.M."/>
            <person name="Goldman G.H."/>
            <person name="Padilha I.Q."/>
            <person name="Batista Jda S."/>
            <person name="Ferro J.A."/>
            <person name="Ribeiro J.M."/>
            <person name="Fietto J.L."/>
            <person name="Dabbas K.M."/>
            <person name="Cerdeira L."/>
            <person name="Agnez-Lima L.F."/>
            <person name="Brocchi M."/>
            <person name="de Carvalho M.O."/>
            <person name="Teixeira Mde M."/>
            <person name="Diniz Maia Mde M."/>
            <person name="Goldman M.H."/>
            <person name="Cruz Schneider M.P."/>
            <person name="Felipe M.S."/>
            <person name="Hungria M."/>
            <person name="Nicolas M.F."/>
            <person name="Pereira M."/>
            <person name="Montes M.A."/>
            <person name="Cantao M.E."/>
            <person name="Vincentz M."/>
            <person name="Rafael M.S."/>
            <person name="Silverman N."/>
            <person name="Stoco P.H."/>
            <person name="Souza R.C."/>
            <person name="Vicentini R."/>
            <person name="Gazzinelli R.T."/>
            <person name="Neves Rde O."/>
            <person name="Silva R."/>
            <person name="Astolfi-Filho S."/>
            <person name="Maciel T.E."/>
            <person name="Urmenyi T.P."/>
            <person name="Tadei W.P."/>
            <person name="Camargo E.P."/>
            <person name="de Vasconcelos A.T."/>
        </authorList>
    </citation>
    <scope>NUCLEOTIDE SEQUENCE</scope>
</reference>
<dbReference type="PANTHER" id="PTHR14030:SF4">
    <property type="entry name" value="BUB1 KINASE, ISOFORM A-RELATED"/>
    <property type="match status" value="1"/>
</dbReference>
<dbReference type="GO" id="GO:0004672">
    <property type="term" value="F:protein kinase activity"/>
    <property type="evidence" value="ECO:0007669"/>
    <property type="project" value="TreeGrafter"/>
</dbReference>
<dbReference type="GO" id="GO:0007094">
    <property type="term" value="P:mitotic spindle assembly checkpoint signaling"/>
    <property type="evidence" value="ECO:0007669"/>
    <property type="project" value="InterPro"/>
</dbReference>
<keyword evidence="4" id="KW-1185">Reference proteome</keyword>
<dbReference type="GO" id="GO:0005524">
    <property type="term" value="F:ATP binding"/>
    <property type="evidence" value="ECO:0007669"/>
    <property type="project" value="UniProtKB-UniRule"/>
</dbReference>
<dbReference type="eggNOG" id="KOG1166">
    <property type="taxonomic scope" value="Eukaryota"/>
</dbReference>
<reference evidence="2 4" key="1">
    <citation type="journal article" date="2010" name="BMC Genomics">
        <title>Combination of measures distinguishes pre-miRNAs from other stem-loops in the genome of the newly sequenced Anopheles darlingi.</title>
        <authorList>
            <person name="Mendes N.D."/>
            <person name="Freitas A.T."/>
            <person name="Vasconcelos A.T."/>
            <person name="Sagot M.F."/>
        </authorList>
    </citation>
    <scope>NUCLEOTIDE SEQUENCE</scope>
</reference>
<reference evidence="3" key="4">
    <citation type="submission" date="2015-06" db="UniProtKB">
        <authorList>
            <consortium name="EnsemblMetazoa"/>
        </authorList>
    </citation>
    <scope>IDENTIFICATION</scope>
</reference>
<protein>
    <recommendedName>
        <fullName evidence="5">Protein kinase domain-containing protein</fullName>
    </recommendedName>
</protein>
<dbReference type="Proteomes" id="UP000000673">
    <property type="component" value="Unassembled WGS sequence"/>
</dbReference>
<evidence type="ECO:0000313" key="4">
    <source>
        <dbReference type="Proteomes" id="UP000000673"/>
    </source>
</evidence>
<dbReference type="HOGENOM" id="CLU_568861_0_0_1"/>
<dbReference type="EnsemblMetazoa" id="ADAC004840-RA">
    <property type="protein sequence ID" value="ADAC004840-PA"/>
    <property type="gene ID" value="ADAC004840"/>
</dbReference>
<dbReference type="GO" id="GO:0032991">
    <property type="term" value="C:protein-containing complex"/>
    <property type="evidence" value="ECO:0007669"/>
    <property type="project" value="UniProtKB-ARBA"/>
</dbReference>
<dbReference type="STRING" id="43151.W5JGG1"/>
<keyword evidence="1" id="KW-0067">ATP-binding</keyword>
<dbReference type="VEuPathDB" id="VectorBase:ADAC004840"/>
<dbReference type="Gene3D" id="1.10.510.10">
    <property type="entry name" value="Transferase(Phosphotransferase) domain 1"/>
    <property type="match status" value="2"/>
</dbReference>
<proteinExistence type="predicted"/>